<reference evidence="1" key="1">
    <citation type="submission" date="2023-07" db="EMBL/GenBank/DDBJ databases">
        <title>Black Yeasts Isolated from many extreme environments.</title>
        <authorList>
            <person name="Coleine C."/>
            <person name="Stajich J.E."/>
            <person name="Selbmann L."/>
        </authorList>
    </citation>
    <scope>NUCLEOTIDE SEQUENCE</scope>
    <source>
        <strain evidence="1">CCFEE 5714</strain>
    </source>
</reference>
<evidence type="ECO:0000313" key="2">
    <source>
        <dbReference type="Proteomes" id="UP001281147"/>
    </source>
</evidence>
<dbReference type="EMBL" id="JAUTXU010000182">
    <property type="protein sequence ID" value="KAK3700662.1"/>
    <property type="molecule type" value="Genomic_DNA"/>
</dbReference>
<sequence>MDHAQDSVAPSPASGGMRRSMTKMMAKTRASNATSDIELREMTNTSRSTPSSSFLPELNSTPPLPTFQRTNNMHARTESGTTASSAHLPPPPPPRNPARRMIPRRPANWGPPVNMVGSAHGENRPTNQRMPEGWNSELDHIICIYDQKDFTHAEITHKIKKRCPSMAVHLSSAMIDKRLRQLDQIPEIDYWRRSLRSAAPTAVTENGSPRYAEPRRMGSMVTLDENTPPGHRGLRTRASRGLMQSQSIANMRPLPALPPHALTTDTREERY</sequence>
<evidence type="ECO:0000313" key="1">
    <source>
        <dbReference type="EMBL" id="KAK3700662.1"/>
    </source>
</evidence>
<dbReference type="Proteomes" id="UP001281147">
    <property type="component" value="Unassembled WGS sequence"/>
</dbReference>
<keyword evidence="2" id="KW-1185">Reference proteome</keyword>
<proteinExistence type="predicted"/>
<name>A0ACC3MPJ8_9PEZI</name>
<gene>
    <name evidence="1" type="ORF">LTR37_015851</name>
</gene>
<protein>
    <submittedName>
        <fullName evidence="1">Uncharacterized protein</fullName>
    </submittedName>
</protein>
<accession>A0ACC3MPJ8</accession>
<comment type="caution">
    <text evidence="1">The sequence shown here is derived from an EMBL/GenBank/DDBJ whole genome shotgun (WGS) entry which is preliminary data.</text>
</comment>
<organism evidence="1 2">
    <name type="scientific">Vermiconidia calcicola</name>
    <dbReference type="NCBI Taxonomy" id="1690605"/>
    <lineage>
        <taxon>Eukaryota</taxon>
        <taxon>Fungi</taxon>
        <taxon>Dikarya</taxon>
        <taxon>Ascomycota</taxon>
        <taxon>Pezizomycotina</taxon>
        <taxon>Dothideomycetes</taxon>
        <taxon>Dothideomycetidae</taxon>
        <taxon>Mycosphaerellales</taxon>
        <taxon>Extremaceae</taxon>
        <taxon>Vermiconidia</taxon>
    </lineage>
</organism>